<reference evidence="8" key="1">
    <citation type="submission" date="2022-05" db="EMBL/GenBank/DDBJ databases">
        <title>Jatrophihabitans sp. SB3-54 whole genome sequence.</title>
        <authorList>
            <person name="Suh M.K."/>
            <person name="Eom M.K."/>
            <person name="Kim J.S."/>
            <person name="Kim H.S."/>
            <person name="Do H.E."/>
            <person name="Shin Y.K."/>
            <person name="Lee J.-S."/>
        </authorList>
    </citation>
    <scope>NUCLEOTIDE SEQUENCE</scope>
    <source>
        <strain evidence="8">SB3-54</strain>
    </source>
</reference>
<dbReference type="EMBL" id="CP097463">
    <property type="protein sequence ID" value="WAX58757.1"/>
    <property type="molecule type" value="Genomic_DNA"/>
</dbReference>
<comment type="caution">
    <text evidence="6">Lacks conserved residue(s) required for the propagation of feature annotation.</text>
</comment>
<gene>
    <name evidence="6 8" type="primary">purN</name>
    <name evidence="8" type="ORF">M6B22_08330</name>
</gene>
<evidence type="ECO:0000313" key="9">
    <source>
        <dbReference type="Proteomes" id="UP001164693"/>
    </source>
</evidence>
<proteinExistence type="inferred from homology"/>
<keyword evidence="9" id="KW-1185">Reference proteome</keyword>
<evidence type="ECO:0000313" key="8">
    <source>
        <dbReference type="EMBL" id="WAX58757.1"/>
    </source>
</evidence>
<evidence type="ECO:0000256" key="3">
    <source>
        <dbReference type="ARBA" id="ARBA00022755"/>
    </source>
</evidence>
<comment type="similarity">
    <text evidence="4 6">Belongs to the GART family.</text>
</comment>
<feature type="domain" description="Formyl transferase N-terminal" evidence="7">
    <location>
        <begin position="4"/>
        <end position="178"/>
    </location>
</feature>
<dbReference type="SUPFAM" id="SSF53328">
    <property type="entry name" value="Formyltransferase"/>
    <property type="match status" value="1"/>
</dbReference>
<feature type="active site" description="Proton donor" evidence="6">
    <location>
        <position position="105"/>
    </location>
</feature>
<dbReference type="InterPro" id="IPR004607">
    <property type="entry name" value="GART"/>
</dbReference>
<dbReference type="InterPro" id="IPR001555">
    <property type="entry name" value="GART_AS"/>
</dbReference>
<dbReference type="InterPro" id="IPR036477">
    <property type="entry name" value="Formyl_transf_N_sf"/>
</dbReference>
<sequence>MPARLVVLASGSGTTLQAILDDPVLRPLVVAAGTDVPGCAAMTRSGAAGVPTFAVALRDQPDRAAWNAALAERIAAFEPDLVVLAGFMRLLAHEIVTRFRIVNTHPALLPAFPGAHAIRDALAAGADRTGVTVHWVDEGVDTGPVIAQVPVAVEPGDDENTLRERIQAAEKPLYIETIRLLCKEIE</sequence>
<dbReference type="InterPro" id="IPR002376">
    <property type="entry name" value="Formyl_transf_N"/>
</dbReference>
<evidence type="ECO:0000259" key="7">
    <source>
        <dbReference type="Pfam" id="PF00551"/>
    </source>
</evidence>
<dbReference type="RefSeq" id="WP_269445301.1">
    <property type="nucleotide sequence ID" value="NZ_CP097463.1"/>
</dbReference>
<comment type="catalytic activity">
    <reaction evidence="5 6">
        <text>N(1)-(5-phospho-beta-D-ribosyl)glycinamide + (6R)-10-formyltetrahydrofolate = N(2)-formyl-N(1)-(5-phospho-beta-D-ribosyl)glycinamide + (6S)-5,6,7,8-tetrahydrofolate + H(+)</text>
        <dbReference type="Rhea" id="RHEA:15053"/>
        <dbReference type="ChEBI" id="CHEBI:15378"/>
        <dbReference type="ChEBI" id="CHEBI:57453"/>
        <dbReference type="ChEBI" id="CHEBI:143788"/>
        <dbReference type="ChEBI" id="CHEBI:147286"/>
        <dbReference type="ChEBI" id="CHEBI:195366"/>
        <dbReference type="EC" id="2.1.2.2"/>
    </reaction>
</comment>
<keyword evidence="2 6" id="KW-0808">Transferase</keyword>
<dbReference type="EC" id="2.1.2.2" evidence="6"/>
<evidence type="ECO:0000256" key="2">
    <source>
        <dbReference type="ARBA" id="ARBA00022679"/>
    </source>
</evidence>
<name>A0ABY7K5E4_9ACTN</name>
<evidence type="ECO:0000256" key="1">
    <source>
        <dbReference type="ARBA" id="ARBA00005054"/>
    </source>
</evidence>
<dbReference type="Proteomes" id="UP001164693">
    <property type="component" value="Chromosome"/>
</dbReference>
<dbReference type="PANTHER" id="PTHR43369:SF2">
    <property type="entry name" value="PHOSPHORIBOSYLGLYCINAMIDE FORMYLTRANSFERASE"/>
    <property type="match status" value="1"/>
</dbReference>
<dbReference type="PROSITE" id="PS00373">
    <property type="entry name" value="GART"/>
    <property type="match status" value="1"/>
</dbReference>
<dbReference type="HAMAP" id="MF_01930">
    <property type="entry name" value="PurN"/>
    <property type="match status" value="1"/>
</dbReference>
<dbReference type="NCBIfam" id="TIGR00639">
    <property type="entry name" value="PurN"/>
    <property type="match status" value="1"/>
</dbReference>
<feature type="binding site" evidence="6">
    <location>
        <position position="103"/>
    </location>
    <ligand>
        <name>(6R)-10-formyltetrahydrofolate</name>
        <dbReference type="ChEBI" id="CHEBI:195366"/>
    </ligand>
</feature>
<organism evidence="8 9">
    <name type="scientific">Jatrophihabitans cynanchi</name>
    <dbReference type="NCBI Taxonomy" id="2944128"/>
    <lineage>
        <taxon>Bacteria</taxon>
        <taxon>Bacillati</taxon>
        <taxon>Actinomycetota</taxon>
        <taxon>Actinomycetes</taxon>
        <taxon>Jatrophihabitantales</taxon>
        <taxon>Jatrophihabitantaceae</taxon>
        <taxon>Jatrophihabitans</taxon>
    </lineage>
</organism>
<dbReference type="Pfam" id="PF00551">
    <property type="entry name" value="Formyl_trans_N"/>
    <property type="match status" value="1"/>
</dbReference>
<feature type="binding site" evidence="6">
    <location>
        <begin position="88"/>
        <end position="91"/>
    </location>
    <ligand>
        <name>(6R)-10-formyltetrahydrofolate</name>
        <dbReference type="ChEBI" id="CHEBI:195366"/>
    </ligand>
</feature>
<dbReference type="GO" id="GO:0004644">
    <property type="term" value="F:phosphoribosylglycinamide formyltransferase activity"/>
    <property type="evidence" value="ECO:0007669"/>
    <property type="project" value="UniProtKB-EC"/>
</dbReference>
<protein>
    <recommendedName>
        <fullName evidence="6">Phosphoribosylglycinamide formyltransferase</fullName>
        <ecNumber evidence="6">2.1.2.2</ecNumber>
    </recommendedName>
    <alternativeName>
        <fullName evidence="6">5'-phosphoribosylglycinamide transformylase</fullName>
    </alternativeName>
    <alternativeName>
        <fullName evidence="6">GAR transformylase</fullName>
        <shortName evidence="6">GART</shortName>
    </alternativeName>
</protein>
<evidence type="ECO:0000256" key="4">
    <source>
        <dbReference type="ARBA" id="ARBA00038440"/>
    </source>
</evidence>
<comment type="function">
    <text evidence="6">Catalyzes the transfer of a formyl group from 10-formyltetrahydrofolate to 5-phospho-ribosyl-glycinamide (GAR), producing 5-phospho-ribosyl-N-formylglycinamide (FGAR) and tetrahydrofolate.</text>
</comment>
<dbReference type="CDD" id="cd08645">
    <property type="entry name" value="FMT_core_GART"/>
    <property type="match status" value="1"/>
</dbReference>
<dbReference type="Gene3D" id="3.40.50.170">
    <property type="entry name" value="Formyl transferase, N-terminal domain"/>
    <property type="match status" value="1"/>
</dbReference>
<dbReference type="PANTHER" id="PTHR43369">
    <property type="entry name" value="PHOSPHORIBOSYLGLYCINAMIDE FORMYLTRANSFERASE"/>
    <property type="match status" value="1"/>
</dbReference>
<evidence type="ECO:0000256" key="6">
    <source>
        <dbReference type="HAMAP-Rule" id="MF_01930"/>
    </source>
</evidence>
<keyword evidence="3 6" id="KW-0658">Purine biosynthesis</keyword>
<evidence type="ECO:0000256" key="5">
    <source>
        <dbReference type="ARBA" id="ARBA00047664"/>
    </source>
</evidence>
<comment type="pathway">
    <text evidence="1 6">Purine metabolism; IMP biosynthesis via de novo pathway; N(2)-formyl-N(1)-(5-phospho-D-ribosyl)glycinamide from N(1)-(5-phospho-D-ribosyl)glycinamide (10-formyl THF route): step 1/1.</text>
</comment>
<accession>A0ABY7K5E4</accession>
<feature type="site" description="Raises pKa of active site His" evidence="6">
    <location>
        <position position="141"/>
    </location>
</feature>
<feature type="binding site" evidence="6">
    <location>
        <position position="63"/>
    </location>
    <ligand>
        <name>(6R)-10-formyltetrahydrofolate</name>
        <dbReference type="ChEBI" id="CHEBI:195366"/>
    </ligand>
</feature>